<dbReference type="GO" id="GO:0020037">
    <property type="term" value="F:heme binding"/>
    <property type="evidence" value="ECO:0007669"/>
    <property type="project" value="TreeGrafter"/>
</dbReference>
<protein>
    <submittedName>
        <fullName evidence="14">Cytochrome ubiquinol oxidase subunit I</fullName>
    </submittedName>
</protein>
<dbReference type="Proteomes" id="UP000535838">
    <property type="component" value="Unassembled WGS sequence"/>
</dbReference>
<evidence type="ECO:0000256" key="12">
    <source>
        <dbReference type="PIRNR" id="PIRNR006446"/>
    </source>
</evidence>
<feature type="transmembrane region" description="Helical" evidence="12">
    <location>
        <begin position="91"/>
        <end position="115"/>
    </location>
</feature>
<keyword evidence="15" id="KW-1185">Reference proteome</keyword>
<keyword evidence="3 12" id="KW-0813">Transport</keyword>
<evidence type="ECO:0000256" key="5">
    <source>
        <dbReference type="ARBA" id="ARBA00022617"/>
    </source>
</evidence>
<feature type="transmembrane region" description="Helical" evidence="12">
    <location>
        <begin position="53"/>
        <end position="71"/>
    </location>
</feature>
<organism evidence="14 15">
    <name type="scientific">Cohnella thailandensis</name>
    <dbReference type="NCBI Taxonomy" id="557557"/>
    <lineage>
        <taxon>Bacteria</taxon>
        <taxon>Bacillati</taxon>
        <taxon>Bacillota</taxon>
        <taxon>Bacilli</taxon>
        <taxon>Bacillales</taxon>
        <taxon>Paenibacillaceae</taxon>
        <taxon>Cohnella</taxon>
    </lineage>
</organism>
<evidence type="ECO:0000256" key="10">
    <source>
        <dbReference type="ARBA" id="ARBA00023004"/>
    </source>
</evidence>
<evidence type="ECO:0000256" key="4">
    <source>
        <dbReference type="ARBA" id="ARBA00022475"/>
    </source>
</evidence>
<dbReference type="InterPro" id="IPR002585">
    <property type="entry name" value="Cyt-d_ubiquinol_oxidase_su_1"/>
</dbReference>
<feature type="transmembrane region" description="Helical" evidence="12">
    <location>
        <begin position="184"/>
        <end position="205"/>
    </location>
</feature>
<dbReference type="GO" id="GO:0070069">
    <property type="term" value="C:cytochrome complex"/>
    <property type="evidence" value="ECO:0007669"/>
    <property type="project" value="UniProtKB-UniRule"/>
</dbReference>
<evidence type="ECO:0000256" key="7">
    <source>
        <dbReference type="ARBA" id="ARBA00022723"/>
    </source>
</evidence>
<comment type="caution">
    <text evidence="14">The sequence shown here is derived from an EMBL/GenBank/DDBJ whole genome shotgun (WGS) entry which is preliminary data.</text>
</comment>
<keyword evidence="11 12" id="KW-0472">Membrane</keyword>
<reference evidence="14 15" key="1">
    <citation type="submission" date="2020-08" db="EMBL/GenBank/DDBJ databases">
        <title>Cohnella phylogeny.</title>
        <authorList>
            <person name="Dunlap C."/>
        </authorList>
    </citation>
    <scope>NUCLEOTIDE SEQUENCE [LARGE SCALE GENOMIC DNA]</scope>
    <source>
        <strain evidence="14 15">DSM 25241</strain>
    </source>
</reference>
<feature type="transmembrane region" description="Helical" evidence="12">
    <location>
        <begin position="412"/>
        <end position="436"/>
    </location>
</feature>
<evidence type="ECO:0000256" key="11">
    <source>
        <dbReference type="ARBA" id="ARBA00023136"/>
    </source>
</evidence>
<dbReference type="EMBL" id="JACJVQ010000024">
    <property type="protein sequence ID" value="MBB6637775.1"/>
    <property type="molecule type" value="Genomic_DNA"/>
</dbReference>
<comment type="subcellular location">
    <subcellularLocation>
        <location evidence="1">Cell membrane</location>
        <topology evidence="1">Multi-pass membrane protein</topology>
    </subcellularLocation>
</comment>
<evidence type="ECO:0000313" key="15">
    <source>
        <dbReference type="Proteomes" id="UP000535838"/>
    </source>
</evidence>
<dbReference type="PIRSF" id="PIRSF006446">
    <property type="entry name" value="Cyt_quinol_oxidase_1"/>
    <property type="match status" value="1"/>
</dbReference>
<keyword evidence="8 12" id="KW-0249">Electron transport</keyword>
<dbReference type="GO" id="GO:0019646">
    <property type="term" value="P:aerobic electron transport chain"/>
    <property type="evidence" value="ECO:0007669"/>
    <property type="project" value="InterPro"/>
</dbReference>
<keyword evidence="5 12" id="KW-0349">Heme</keyword>
<evidence type="ECO:0000256" key="6">
    <source>
        <dbReference type="ARBA" id="ARBA00022692"/>
    </source>
</evidence>
<evidence type="ECO:0000256" key="8">
    <source>
        <dbReference type="ARBA" id="ARBA00022982"/>
    </source>
</evidence>
<dbReference type="GO" id="GO:0005886">
    <property type="term" value="C:plasma membrane"/>
    <property type="evidence" value="ECO:0007669"/>
    <property type="project" value="UniProtKB-SubCell"/>
</dbReference>
<evidence type="ECO:0000313" key="14">
    <source>
        <dbReference type="EMBL" id="MBB6637775.1"/>
    </source>
</evidence>
<name>A0A841T522_9BACL</name>
<dbReference type="GO" id="GO:0016682">
    <property type="term" value="F:oxidoreductase activity, acting on diphenols and related substances as donors, oxygen as acceptor"/>
    <property type="evidence" value="ECO:0007669"/>
    <property type="project" value="TreeGrafter"/>
</dbReference>
<dbReference type="AlphaFoldDB" id="A0A841T522"/>
<gene>
    <name evidence="14" type="ORF">H7B67_26925</name>
</gene>
<feature type="transmembrane region" description="Helical" evidence="12">
    <location>
        <begin position="217"/>
        <end position="235"/>
    </location>
</feature>
<dbReference type="RefSeq" id="WP_185122973.1">
    <property type="nucleotide sequence ID" value="NZ_JACJVQ010000024.1"/>
</dbReference>
<evidence type="ECO:0000256" key="3">
    <source>
        <dbReference type="ARBA" id="ARBA00022448"/>
    </source>
</evidence>
<feature type="transmembrane region" description="Helical" evidence="12">
    <location>
        <begin position="363"/>
        <end position="384"/>
    </location>
</feature>
<keyword evidence="9 12" id="KW-1133">Transmembrane helix</keyword>
<evidence type="ECO:0000256" key="2">
    <source>
        <dbReference type="ARBA" id="ARBA00009819"/>
    </source>
</evidence>
<comment type="similarity">
    <text evidence="2 12">Belongs to the cytochrome ubiquinol oxidase subunit 1 family.</text>
</comment>
<keyword evidence="7 12" id="KW-0479">Metal-binding</keyword>
<sequence>MEAVDLARWQFGITTVYHFLFVPLSIGLAYLIAFMQTLYVVKKDDKYKQMAKFWGKLFLLNFAVGVVTGIMQEFQFGMNWADYSRYVGAVFGGPLAVEALVSFFLESTFLGIWIFGWDKLPKKVHLAAIWMVAIGATLSALWILSANSFMQQPVGYEIANGRAEMTDFFALLGNPQLWVEFPHVIFGALSTGALFVTGVSAYKLLRKQKVEQFKASFTIGTIVALIASFMTAMAGHSQAQHLMEAQPMKMAAAEALWDTTGEHAPWTVLAWIDSDGKENKFQIDIPYALSILSYNKLSGSVPGINQLQAEYEEKYGEGNYVPPVKTTFWSFRIMVAAGVLMILLSLFGTYAAARNRLEKFRRYLKWMIPAISLPFIANSAGWIMTEVGRQPWIVFGLQKTEDGVSPLVSKGMVLTSLIGFTVIYGLLLVALVYLMVHFIRKDPPEEDGHENPKKAKKPNPDPDPLLGTL</sequence>
<dbReference type="PANTHER" id="PTHR30365">
    <property type="entry name" value="CYTOCHROME D UBIQUINOL OXIDASE"/>
    <property type="match status" value="1"/>
</dbReference>
<proteinExistence type="inferred from homology"/>
<evidence type="ECO:0000256" key="13">
    <source>
        <dbReference type="SAM" id="MobiDB-lite"/>
    </source>
</evidence>
<accession>A0A841T522</accession>
<feature type="transmembrane region" description="Helical" evidence="12">
    <location>
        <begin position="329"/>
        <end position="351"/>
    </location>
</feature>
<dbReference type="GO" id="GO:0046872">
    <property type="term" value="F:metal ion binding"/>
    <property type="evidence" value="ECO:0007669"/>
    <property type="project" value="UniProtKB-UniRule"/>
</dbReference>
<dbReference type="PANTHER" id="PTHR30365:SF15">
    <property type="entry name" value="CYTOCHROME BD UBIQUINOL OXIDASE SUBUNIT 1"/>
    <property type="match status" value="1"/>
</dbReference>
<keyword evidence="10 12" id="KW-0408">Iron</keyword>
<feature type="region of interest" description="Disordered" evidence="13">
    <location>
        <begin position="444"/>
        <end position="469"/>
    </location>
</feature>
<feature type="transmembrane region" description="Helical" evidence="12">
    <location>
        <begin position="127"/>
        <end position="145"/>
    </location>
</feature>
<keyword evidence="6 12" id="KW-0812">Transmembrane</keyword>
<dbReference type="Pfam" id="PF01654">
    <property type="entry name" value="Cyt_bd_oxida_I"/>
    <property type="match status" value="1"/>
</dbReference>
<evidence type="ECO:0000256" key="1">
    <source>
        <dbReference type="ARBA" id="ARBA00004651"/>
    </source>
</evidence>
<feature type="transmembrane region" description="Helical" evidence="12">
    <location>
        <begin position="20"/>
        <end position="41"/>
    </location>
</feature>
<keyword evidence="4 12" id="KW-1003">Cell membrane</keyword>
<evidence type="ECO:0000256" key="9">
    <source>
        <dbReference type="ARBA" id="ARBA00022989"/>
    </source>
</evidence>
<dbReference type="GO" id="GO:0009055">
    <property type="term" value="F:electron transfer activity"/>
    <property type="evidence" value="ECO:0007669"/>
    <property type="project" value="UniProtKB-UniRule"/>
</dbReference>